<feature type="domain" description="Phage capsid-like C-terminal" evidence="3">
    <location>
        <begin position="133"/>
        <end position="398"/>
    </location>
</feature>
<evidence type="ECO:0000313" key="5">
    <source>
        <dbReference type="Proteomes" id="UP000264036"/>
    </source>
</evidence>
<proteinExistence type="predicted"/>
<dbReference type="InterPro" id="IPR024455">
    <property type="entry name" value="Phage_capsid"/>
</dbReference>
<accession>A0A356LAB9</accession>
<comment type="caution">
    <text evidence="4">The sequence shown here is derived from an EMBL/GenBank/DDBJ whole genome shotgun (WGS) entry which is preliminary data.</text>
</comment>
<dbReference type="Gene3D" id="3.30.2400.10">
    <property type="entry name" value="Major capsid protein gp5"/>
    <property type="match status" value="1"/>
</dbReference>
<gene>
    <name evidence="4" type="ORF">DD666_00795</name>
</gene>
<dbReference type="Proteomes" id="UP000264036">
    <property type="component" value="Unassembled WGS sequence"/>
</dbReference>
<dbReference type="InterPro" id="IPR054612">
    <property type="entry name" value="Phage_capsid-like_C"/>
</dbReference>
<dbReference type="SUPFAM" id="SSF56563">
    <property type="entry name" value="Major capsid protein gp5"/>
    <property type="match status" value="1"/>
</dbReference>
<name>A0A356LAB9_9BURK</name>
<evidence type="ECO:0000313" key="4">
    <source>
        <dbReference type="EMBL" id="HBP27937.1"/>
    </source>
</evidence>
<evidence type="ECO:0000259" key="3">
    <source>
        <dbReference type="Pfam" id="PF05065"/>
    </source>
</evidence>
<keyword evidence="2" id="KW-0175">Coiled coil</keyword>
<dbReference type="Pfam" id="PF05065">
    <property type="entry name" value="Phage_capsid"/>
    <property type="match status" value="1"/>
</dbReference>
<dbReference type="AlphaFoldDB" id="A0A356LAB9"/>
<dbReference type="EMBL" id="DOEK01000003">
    <property type="protein sequence ID" value="HBP27937.1"/>
    <property type="molecule type" value="Genomic_DNA"/>
</dbReference>
<reference evidence="4 5" key="1">
    <citation type="journal article" date="2018" name="Nat. Biotechnol.">
        <title>A standardized bacterial taxonomy based on genome phylogeny substantially revises the tree of life.</title>
        <authorList>
            <person name="Parks D.H."/>
            <person name="Chuvochina M."/>
            <person name="Waite D.W."/>
            <person name="Rinke C."/>
            <person name="Skarshewski A."/>
            <person name="Chaumeil P.A."/>
            <person name="Hugenholtz P."/>
        </authorList>
    </citation>
    <scope>NUCLEOTIDE SEQUENCE [LARGE SCALE GENOMIC DNA]</scope>
    <source>
        <strain evidence="4">UBA10707</strain>
    </source>
</reference>
<feature type="coiled-coil region" evidence="2">
    <location>
        <begin position="1"/>
        <end position="28"/>
    </location>
</feature>
<organism evidence="4 5">
    <name type="scientific">Advenella kashmirensis</name>
    <dbReference type="NCBI Taxonomy" id="310575"/>
    <lineage>
        <taxon>Bacteria</taxon>
        <taxon>Pseudomonadati</taxon>
        <taxon>Pseudomonadota</taxon>
        <taxon>Betaproteobacteria</taxon>
        <taxon>Burkholderiales</taxon>
        <taxon>Alcaligenaceae</taxon>
    </lineage>
</organism>
<dbReference type="NCBIfam" id="TIGR01554">
    <property type="entry name" value="major_cap_HK97"/>
    <property type="match status" value="1"/>
</dbReference>
<sequence>MSEELKALNELKAKLEKNESDLSIKSEAALKEAKAAGVLSTETKASVDKLLTDTNAMRASFDQMQIQLGETEKAFAAIDTGKRDEAPKTAGQYLSEAEGMDEFKAKILGNERTRASFSMPRSALISTGVAEGVVEPQRLPGIQQKPRQRLFVRDLITPGRTQSPAIFWVRQTGFTNNAAPAPENTLKPESTITFDTQITPVTTIAHLFKASKQIMDDFAQLRSLVDSELTYGLKYVEEQQLLFGDGTGANLHGIVPQATAYAAAFVPEMQNGIDDIRLAMLQAQLARLPASGVVMHYTDWAKIELLKDTTGNYIFGNPNSLRTPSLWGLPVVETEIAAFVGKFLTGAFQGGAQIFDREDANIVISTENNDDFEKNMITVRCEERLALAVYRPEAFISGSFTVPTP</sequence>
<evidence type="ECO:0000256" key="2">
    <source>
        <dbReference type="SAM" id="Coils"/>
    </source>
</evidence>
<comment type="subcellular location">
    <subcellularLocation>
        <location evidence="1">Virion</location>
    </subcellularLocation>
</comment>
<evidence type="ECO:0000256" key="1">
    <source>
        <dbReference type="ARBA" id="ARBA00004328"/>
    </source>
</evidence>
<dbReference type="Gene3D" id="3.30.2320.10">
    <property type="entry name" value="hypothetical protein PF0899 domain"/>
    <property type="match status" value="1"/>
</dbReference>
<protein>
    <submittedName>
        <fullName evidence="4">Phage major capsid protein</fullName>
    </submittedName>
</protein>